<evidence type="ECO:0000256" key="5">
    <source>
        <dbReference type="ARBA" id="ARBA00022989"/>
    </source>
</evidence>
<dbReference type="EMBL" id="BAAAEJ010000001">
    <property type="protein sequence ID" value="GAA0377347.1"/>
    <property type="molecule type" value="Genomic_DNA"/>
</dbReference>
<comment type="subcellular location">
    <subcellularLocation>
        <location evidence="1">Bacterial flagellum basal body</location>
    </subcellularLocation>
    <subcellularLocation>
        <location evidence="2">Cell membrane</location>
    </subcellularLocation>
</comment>
<proteinExistence type="inferred from homology"/>
<feature type="transmembrane region" description="Helical" evidence="10">
    <location>
        <begin position="6"/>
        <end position="27"/>
    </location>
</feature>
<feature type="compositionally biased region" description="Basic and acidic residues" evidence="9">
    <location>
        <begin position="95"/>
        <end position="109"/>
    </location>
</feature>
<keyword evidence="4 10" id="KW-0812">Transmembrane</keyword>
<organism evidence="11 12">
    <name type="scientific">Brevundimonas terrae</name>
    <dbReference type="NCBI Taxonomy" id="363631"/>
    <lineage>
        <taxon>Bacteria</taxon>
        <taxon>Pseudomonadati</taxon>
        <taxon>Pseudomonadota</taxon>
        <taxon>Alphaproteobacteria</taxon>
        <taxon>Caulobacterales</taxon>
        <taxon>Caulobacteraceae</taxon>
        <taxon>Brevundimonas</taxon>
    </lineage>
</organism>
<protein>
    <submittedName>
        <fullName evidence="11">Flagellar biosynthetic protein FliO</fullName>
    </submittedName>
</protein>
<keyword evidence="6 10" id="KW-0472">Membrane</keyword>
<evidence type="ECO:0000256" key="2">
    <source>
        <dbReference type="ARBA" id="ARBA00004236"/>
    </source>
</evidence>
<dbReference type="PANTHER" id="PTHR38766">
    <property type="entry name" value="FLAGELLAR PROTEIN FLIO"/>
    <property type="match status" value="1"/>
</dbReference>
<accession>A0ABP3HS58</accession>
<dbReference type="RefSeq" id="WP_167179020.1">
    <property type="nucleotide sequence ID" value="NZ_BAAAEJ010000001.1"/>
</dbReference>
<comment type="similarity">
    <text evidence="8">Belongs to the FliO/MopB family.</text>
</comment>
<reference evidence="12" key="1">
    <citation type="journal article" date="2019" name="Int. J. Syst. Evol. Microbiol.">
        <title>The Global Catalogue of Microorganisms (GCM) 10K type strain sequencing project: providing services to taxonomists for standard genome sequencing and annotation.</title>
        <authorList>
            <consortium name="The Broad Institute Genomics Platform"/>
            <consortium name="The Broad Institute Genome Sequencing Center for Infectious Disease"/>
            <person name="Wu L."/>
            <person name="Ma J."/>
        </authorList>
    </citation>
    <scope>NUCLEOTIDE SEQUENCE [LARGE SCALE GENOMIC DNA]</scope>
    <source>
        <strain evidence="12">JCM 13476</strain>
    </source>
</reference>
<gene>
    <name evidence="11" type="ORF">GCM10009093_00610</name>
</gene>
<dbReference type="InterPro" id="IPR022781">
    <property type="entry name" value="Flagellar_biosynth_FliO"/>
</dbReference>
<keyword evidence="5 10" id="KW-1133">Transmembrane helix</keyword>
<keyword evidence="7" id="KW-0975">Bacterial flagellum</keyword>
<evidence type="ECO:0000256" key="3">
    <source>
        <dbReference type="ARBA" id="ARBA00022475"/>
    </source>
</evidence>
<evidence type="ECO:0000313" key="11">
    <source>
        <dbReference type="EMBL" id="GAA0377347.1"/>
    </source>
</evidence>
<dbReference type="Proteomes" id="UP001500791">
    <property type="component" value="Unassembled WGS sequence"/>
</dbReference>
<evidence type="ECO:0000256" key="10">
    <source>
        <dbReference type="SAM" id="Phobius"/>
    </source>
</evidence>
<evidence type="ECO:0000256" key="9">
    <source>
        <dbReference type="SAM" id="MobiDB-lite"/>
    </source>
</evidence>
<dbReference type="InterPro" id="IPR052205">
    <property type="entry name" value="FliO/MopB"/>
</dbReference>
<sequence>MNWIDLLRAVFGLAITLGLIGLAAYAVRRYAPELMARLQTHGERRERRLKVIETLILDPSRRLVLVRVDQEERLILLGEGRELIEPRGPVAPVQTDRDNLQRESGHDLF</sequence>
<dbReference type="Pfam" id="PF04347">
    <property type="entry name" value="FliO"/>
    <property type="match status" value="1"/>
</dbReference>
<evidence type="ECO:0000256" key="8">
    <source>
        <dbReference type="ARBA" id="ARBA00037937"/>
    </source>
</evidence>
<evidence type="ECO:0000313" key="12">
    <source>
        <dbReference type="Proteomes" id="UP001500791"/>
    </source>
</evidence>
<evidence type="ECO:0000256" key="7">
    <source>
        <dbReference type="ARBA" id="ARBA00023143"/>
    </source>
</evidence>
<keyword evidence="12" id="KW-1185">Reference proteome</keyword>
<feature type="region of interest" description="Disordered" evidence="9">
    <location>
        <begin position="88"/>
        <end position="109"/>
    </location>
</feature>
<dbReference type="PANTHER" id="PTHR38766:SF1">
    <property type="entry name" value="FLAGELLAR PROTEIN FLIO"/>
    <property type="match status" value="1"/>
</dbReference>
<name>A0ABP3HS58_9CAUL</name>
<keyword evidence="11" id="KW-0969">Cilium</keyword>
<evidence type="ECO:0000256" key="1">
    <source>
        <dbReference type="ARBA" id="ARBA00004117"/>
    </source>
</evidence>
<comment type="caution">
    <text evidence="11">The sequence shown here is derived from an EMBL/GenBank/DDBJ whole genome shotgun (WGS) entry which is preliminary data.</text>
</comment>
<evidence type="ECO:0000256" key="4">
    <source>
        <dbReference type="ARBA" id="ARBA00022692"/>
    </source>
</evidence>
<evidence type="ECO:0000256" key="6">
    <source>
        <dbReference type="ARBA" id="ARBA00023136"/>
    </source>
</evidence>
<keyword evidence="11" id="KW-0282">Flagellum</keyword>
<keyword evidence="11" id="KW-0966">Cell projection</keyword>
<keyword evidence="3" id="KW-1003">Cell membrane</keyword>